<evidence type="ECO:0000256" key="1">
    <source>
        <dbReference type="ARBA" id="ARBA00022450"/>
    </source>
</evidence>
<comment type="caution">
    <text evidence="5">The sequence shown here is derived from an EMBL/GenBank/DDBJ whole genome shotgun (WGS) entry which is preliminary data.</text>
</comment>
<dbReference type="Pfam" id="PF00501">
    <property type="entry name" value="AMP-binding"/>
    <property type="match status" value="1"/>
</dbReference>
<protein>
    <submittedName>
        <fullName evidence="5">Amino acid adenylation domain-containing protein</fullName>
    </submittedName>
</protein>
<dbReference type="AlphaFoldDB" id="A0A2T0ULA7"/>
<dbReference type="CDD" id="cd05930">
    <property type="entry name" value="A_NRPS"/>
    <property type="match status" value="1"/>
</dbReference>
<feature type="compositionally biased region" description="Pro residues" evidence="3">
    <location>
        <begin position="1"/>
        <end position="12"/>
    </location>
</feature>
<dbReference type="Pfam" id="PF00550">
    <property type="entry name" value="PP-binding"/>
    <property type="match status" value="1"/>
</dbReference>
<evidence type="ECO:0000313" key="6">
    <source>
        <dbReference type="Proteomes" id="UP000238176"/>
    </source>
</evidence>
<dbReference type="InterPro" id="IPR042099">
    <property type="entry name" value="ANL_N_sf"/>
</dbReference>
<dbReference type="InterPro" id="IPR025110">
    <property type="entry name" value="AMP-bd_C"/>
</dbReference>
<feature type="region of interest" description="Disordered" evidence="3">
    <location>
        <begin position="1"/>
        <end position="23"/>
    </location>
</feature>
<dbReference type="GO" id="GO:0044550">
    <property type="term" value="P:secondary metabolite biosynthetic process"/>
    <property type="evidence" value="ECO:0007669"/>
    <property type="project" value="TreeGrafter"/>
</dbReference>
<dbReference type="SMART" id="SM00823">
    <property type="entry name" value="PKS_PP"/>
    <property type="match status" value="1"/>
</dbReference>
<keyword evidence="1" id="KW-0596">Phosphopantetheine</keyword>
<keyword evidence="2" id="KW-0597">Phosphoprotein</keyword>
<dbReference type="InterPro" id="IPR027417">
    <property type="entry name" value="P-loop_NTPase"/>
</dbReference>
<dbReference type="Proteomes" id="UP000238176">
    <property type="component" value="Unassembled WGS sequence"/>
</dbReference>
<dbReference type="GO" id="GO:0043041">
    <property type="term" value="P:amino acid activation for nonribosomal peptide biosynthetic process"/>
    <property type="evidence" value="ECO:0007669"/>
    <property type="project" value="TreeGrafter"/>
</dbReference>
<sequence>MAARPGPPPPPGRSAASGPIRPVPDETVAQRFARQAARTPDRVAVRDAAAGLTYAALDHEAAMLAERLTARGVRRGEVVGLRMTRSIRLPGSILALWRIGAAYTALDPALPQARSTALADDAGVRFVIEDGADGPVIRRRTTGGTAPAVDGCAYLAYTSGSTGRSKGVLVAHRSVTNLVTDAVRRFGFNGHDVVMAVSSPSFDISVLELWCPLTTGATVDLADDDTVRDGALLADRLRSGGATVMQATPTTWRMLSQRSRPVRLRAVLCGGEPLLPDLAERLHEWSDSVWNLYGPTETTVWSTAARLRPGRPVTAGTPIANTRVYVLGADGAPVPRGRVGEVAIAGAGVAIGYHRLPAATAERFPADPVHGGSRAYLTGDRARMDGDGAIELLGRDDDQVKIDGHRLELGEVEAALAADDTLEQAAVVARTDTPGSVRLRAFAVRSDSRADTGAVRARLLGLLPAHAVPAEITFMDALPLLPSGKIDRAALRSAADAPAAAPPPDMPSLERRIAALWRDVLRVDRIDDDADFFAIGGRSLDAATVVAQIETATGEVAYASELYAHPRLADFCAHLRSRHPRLAAALASEPVRDAPGESSAPLTPDMIERFRSLVTGPETRDDRAASPVAFILSAPRSGSTLLRAMLAGHPRLFAPPELELLGFATMAERDQVLHGCRAPLGDGLLRALRDLLDGDPWTPERWLRGPDAPRTTAAMYDRLGELTGGRLLIDKTTTYAMDEAALARATRMFASPKVIHLVRHPAAAIRSYADARLEEVFRYDHPFSARQLAELIWLQSNRNVEALLARLPGADWTRVRYEDLAEDPENCAKQVTELLGVDFEPRVLDPYDGAPDRMTDGLHPQSRMAGDFKFGRFDRIVTDRVDAWRAEPDPVPLSRATKRIAEHYGYRV</sequence>
<dbReference type="Pfam" id="PF13193">
    <property type="entry name" value="AMP-binding_C"/>
    <property type="match status" value="1"/>
</dbReference>
<dbReference type="InterPro" id="IPR000873">
    <property type="entry name" value="AMP-dep_synth/lig_dom"/>
</dbReference>
<dbReference type="GO" id="GO:0005737">
    <property type="term" value="C:cytoplasm"/>
    <property type="evidence" value="ECO:0007669"/>
    <property type="project" value="TreeGrafter"/>
</dbReference>
<evidence type="ECO:0000259" key="4">
    <source>
        <dbReference type="PROSITE" id="PS50075"/>
    </source>
</evidence>
<dbReference type="RefSeq" id="WP_181245800.1">
    <property type="nucleotide sequence ID" value="NZ_PVTJ01000005.1"/>
</dbReference>
<reference evidence="5 6" key="1">
    <citation type="submission" date="2018-03" db="EMBL/GenBank/DDBJ databases">
        <title>Genomic Encyclopedia of Type Strains, Phase III (KMG-III): the genomes of soil and plant-associated and newly described type strains.</title>
        <authorList>
            <person name="Whitman W."/>
        </authorList>
    </citation>
    <scope>NUCLEOTIDE SEQUENCE [LARGE SCALE GENOMIC DNA]</scope>
    <source>
        <strain evidence="5 6">CGMCC 4.7067</strain>
    </source>
</reference>
<dbReference type="InterPro" id="IPR009081">
    <property type="entry name" value="PP-bd_ACP"/>
</dbReference>
<keyword evidence="6" id="KW-1185">Reference proteome</keyword>
<dbReference type="Pfam" id="PF13469">
    <property type="entry name" value="Sulfotransfer_3"/>
    <property type="match status" value="1"/>
</dbReference>
<proteinExistence type="predicted"/>
<dbReference type="PROSITE" id="PS00455">
    <property type="entry name" value="AMP_BINDING"/>
    <property type="match status" value="1"/>
</dbReference>
<accession>A0A2T0ULA7</accession>
<dbReference type="Gene3D" id="3.40.50.300">
    <property type="entry name" value="P-loop containing nucleotide triphosphate hydrolases"/>
    <property type="match status" value="1"/>
</dbReference>
<dbReference type="NCBIfam" id="TIGR01733">
    <property type="entry name" value="AA-adenyl-dom"/>
    <property type="match status" value="1"/>
</dbReference>
<dbReference type="InterPro" id="IPR010071">
    <property type="entry name" value="AA_adenyl_dom"/>
</dbReference>
<evidence type="ECO:0000256" key="3">
    <source>
        <dbReference type="SAM" id="MobiDB-lite"/>
    </source>
</evidence>
<dbReference type="Gene3D" id="3.30.300.30">
    <property type="match status" value="1"/>
</dbReference>
<evidence type="ECO:0000313" key="5">
    <source>
        <dbReference type="EMBL" id="PRY58627.1"/>
    </source>
</evidence>
<evidence type="ECO:0000256" key="2">
    <source>
        <dbReference type="ARBA" id="ARBA00022553"/>
    </source>
</evidence>
<dbReference type="SUPFAM" id="SSF52540">
    <property type="entry name" value="P-loop containing nucleoside triphosphate hydrolases"/>
    <property type="match status" value="1"/>
</dbReference>
<dbReference type="PANTHER" id="PTHR45527">
    <property type="entry name" value="NONRIBOSOMAL PEPTIDE SYNTHETASE"/>
    <property type="match status" value="1"/>
</dbReference>
<dbReference type="InterPro" id="IPR020845">
    <property type="entry name" value="AMP-binding_CS"/>
</dbReference>
<dbReference type="InterPro" id="IPR045851">
    <property type="entry name" value="AMP-bd_C_sf"/>
</dbReference>
<dbReference type="Gene3D" id="3.40.50.12780">
    <property type="entry name" value="N-terminal domain of ligase-like"/>
    <property type="match status" value="1"/>
</dbReference>
<dbReference type="SUPFAM" id="SSF47336">
    <property type="entry name" value="ACP-like"/>
    <property type="match status" value="1"/>
</dbReference>
<dbReference type="InterPro" id="IPR036736">
    <property type="entry name" value="ACP-like_sf"/>
</dbReference>
<organism evidence="5 6">
    <name type="scientific">Glycomyces artemisiae</name>
    <dbReference type="NCBI Taxonomy" id="1076443"/>
    <lineage>
        <taxon>Bacteria</taxon>
        <taxon>Bacillati</taxon>
        <taxon>Actinomycetota</taxon>
        <taxon>Actinomycetes</taxon>
        <taxon>Glycomycetales</taxon>
        <taxon>Glycomycetaceae</taxon>
        <taxon>Glycomyces</taxon>
    </lineage>
</organism>
<dbReference type="Gene3D" id="1.10.1200.10">
    <property type="entry name" value="ACP-like"/>
    <property type="match status" value="1"/>
</dbReference>
<dbReference type="SUPFAM" id="SSF56801">
    <property type="entry name" value="Acetyl-CoA synthetase-like"/>
    <property type="match status" value="1"/>
</dbReference>
<gene>
    <name evidence="5" type="ORF">B0I28_105342</name>
</gene>
<dbReference type="InterPro" id="IPR020806">
    <property type="entry name" value="PKS_PP-bd"/>
</dbReference>
<dbReference type="PROSITE" id="PS50075">
    <property type="entry name" value="CARRIER"/>
    <property type="match status" value="1"/>
</dbReference>
<name>A0A2T0ULA7_9ACTN</name>
<dbReference type="EMBL" id="PVTJ01000005">
    <property type="protein sequence ID" value="PRY58627.1"/>
    <property type="molecule type" value="Genomic_DNA"/>
</dbReference>
<dbReference type="GO" id="GO:0031177">
    <property type="term" value="F:phosphopantetheine binding"/>
    <property type="evidence" value="ECO:0007669"/>
    <property type="project" value="InterPro"/>
</dbReference>
<dbReference type="PANTHER" id="PTHR45527:SF1">
    <property type="entry name" value="FATTY ACID SYNTHASE"/>
    <property type="match status" value="1"/>
</dbReference>
<feature type="domain" description="Carrier" evidence="4">
    <location>
        <begin position="504"/>
        <end position="579"/>
    </location>
</feature>